<name>A0ACA9QTL3_9GLOM</name>
<dbReference type="EMBL" id="CAJVQC010035524">
    <property type="protein sequence ID" value="CAG8759238.1"/>
    <property type="molecule type" value="Genomic_DNA"/>
</dbReference>
<gene>
    <name evidence="1" type="ORF">RPERSI_LOCUS15039</name>
</gene>
<sequence length="361" mass="41784">MASASHLSFNHGLIINAEGIQLSDFITYELKPQHEHNFIKNTSFHAKLVNSKTKKETFLFKNHVELSIDDLEYVSQVFDADEAISSVIDLLTDESPTNDIFLTIQCTKAELIIKKESIRPSDELNYKVKEALKHHDPYHKLMDVFNSYGHFLPKKITLGHKIYRTTYLSVDNNSLECNDKDNVVKCASLDDFSESKFENILSRWEKFMNSYNFDLSYFVSINGEFIPKNKLKEWIKFYLESDLDSSQVISCKELFPLYEIFDLHLLQEIEVVLGINKQIKNQPEFNSSKSIKERVLMSGIFITRDDEPIDEITIKFDFLDTCGEFTYKDPKIAWILIGIPAEIGYYSTITRKINVLGFGSE</sequence>
<keyword evidence="2" id="KW-1185">Reference proteome</keyword>
<accession>A0ACA9QTL3</accession>
<proteinExistence type="predicted"/>
<feature type="non-terminal residue" evidence="1">
    <location>
        <position position="361"/>
    </location>
</feature>
<evidence type="ECO:0000313" key="1">
    <source>
        <dbReference type="EMBL" id="CAG8759238.1"/>
    </source>
</evidence>
<comment type="caution">
    <text evidence="1">The sequence shown here is derived from an EMBL/GenBank/DDBJ whole genome shotgun (WGS) entry which is preliminary data.</text>
</comment>
<protein>
    <submittedName>
        <fullName evidence="1">18089_t:CDS:1</fullName>
    </submittedName>
</protein>
<organism evidence="1 2">
    <name type="scientific">Racocetra persica</name>
    <dbReference type="NCBI Taxonomy" id="160502"/>
    <lineage>
        <taxon>Eukaryota</taxon>
        <taxon>Fungi</taxon>
        <taxon>Fungi incertae sedis</taxon>
        <taxon>Mucoromycota</taxon>
        <taxon>Glomeromycotina</taxon>
        <taxon>Glomeromycetes</taxon>
        <taxon>Diversisporales</taxon>
        <taxon>Gigasporaceae</taxon>
        <taxon>Racocetra</taxon>
    </lineage>
</organism>
<reference evidence="1" key="1">
    <citation type="submission" date="2021-06" db="EMBL/GenBank/DDBJ databases">
        <authorList>
            <person name="Kallberg Y."/>
            <person name="Tangrot J."/>
            <person name="Rosling A."/>
        </authorList>
    </citation>
    <scope>NUCLEOTIDE SEQUENCE</scope>
    <source>
        <strain evidence="1">MA461A</strain>
    </source>
</reference>
<evidence type="ECO:0000313" key="2">
    <source>
        <dbReference type="Proteomes" id="UP000789920"/>
    </source>
</evidence>
<dbReference type="Proteomes" id="UP000789920">
    <property type="component" value="Unassembled WGS sequence"/>
</dbReference>